<sequence length="933" mass="107951">MALKAFFNPVLPPDCKVNNDSLSSSFQIKARKLDDLKQERDLLYNEYVSALNKSWRSANEDSYKEETSEKSEGGDSQQIIQEIHGKLRKSFSRFKKDFSTFKEELFKEELSDEQNIKPEQVPSRSCALYGSFLDLRKLNVQNNQALELSIGKTQSSYYSGGGKYQNAMCKYLDDNYPYDTQNVYRFPESYVCDTEQKDRRNISKRLSCSKCLSHYSDQILRELDSIEMDGKEAYVEHYLCRRNALKAVQNVCQRIELWCRRQDTIHMLIMANVSYKSYLRQYNRGQKPVTASEGDHDILIISQEIGIIFIQVKSCEEHSDENIVQRIQGALKQLIKDKFVFLESNRDLNFISPELPMWGFVAIPNVRKDTLFKLPICDSHRKIILGKDDFEPMKWLNDVLECLRKRSSVNLWTRQQFRLVCARYVGEGKTKGMHHLSNAIEETLTMFGTKIFTPEQNRIINKEDAFQVITGDFGTGKSLLLCKKICELYKTMSYSSRGKIYLVTCVGLDKNCRLNTQIRKFPAIRQLEKYIDEIQTQQQRNDSIKCGVKDKLEIMTLGTLFVEYVGSQLKSYQNVEEITPKQFNDLFSYLMSDGVSIFIDEMPLTLFNDCEKFLFSSTSAARGHHVWVSIATQSCYGKLNHQTVTHASSSSSSGLCLQHFHSDFLRENMRNSCSILRLMNAITAYTEERLQDEPDSGHSIDGPLPLVCRIPTCCCRKKVNKTTIFCDCLEDRIERTLQFAHKIISGTRQSEADVIYMVSHFYNDSFESHIFVKLKGVLNRLFKNLGKRYFWLTLADTESGKNFEGKYDDEELIVDEATFTGSESTVVINIDLLSMWQWLPKNKVGAGSILVMSRCTSQYIHIVLQGDEPELYIKEHIKMFQEQRNQSLDESLQEKYKRAVQIMEKCLPNRGQLLEQLLEKGVMKEVVFQHSYS</sequence>
<evidence type="ECO:0000256" key="1">
    <source>
        <dbReference type="SAM" id="MobiDB-lite"/>
    </source>
</evidence>
<reference evidence="2" key="1">
    <citation type="submission" date="2021-10" db="EMBL/GenBank/DDBJ databases">
        <title>Tropical sea cucumber genome reveals ecological adaptation and Cuvierian tubules defense mechanism.</title>
        <authorList>
            <person name="Chen T."/>
        </authorList>
    </citation>
    <scope>NUCLEOTIDE SEQUENCE</scope>
    <source>
        <strain evidence="2">Nanhai2018</strain>
        <tissue evidence="2">Muscle</tissue>
    </source>
</reference>
<feature type="region of interest" description="Disordered" evidence="1">
    <location>
        <begin position="59"/>
        <end position="78"/>
    </location>
</feature>
<gene>
    <name evidence="2" type="ORF">HOLleu_25697</name>
</gene>
<dbReference type="Proteomes" id="UP001152320">
    <property type="component" value="Chromosome 12"/>
</dbReference>
<evidence type="ECO:0000313" key="3">
    <source>
        <dbReference type="Proteomes" id="UP001152320"/>
    </source>
</evidence>
<evidence type="ECO:0000313" key="2">
    <source>
        <dbReference type="EMBL" id="KAJ8032228.1"/>
    </source>
</evidence>
<proteinExistence type="predicted"/>
<feature type="compositionally biased region" description="Basic and acidic residues" evidence="1">
    <location>
        <begin position="59"/>
        <end position="73"/>
    </location>
</feature>
<comment type="caution">
    <text evidence="2">The sequence shown here is derived from an EMBL/GenBank/DDBJ whole genome shotgun (WGS) entry which is preliminary data.</text>
</comment>
<dbReference type="AlphaFoldDB" id="A0A9Q1BT69"/>
<protein>
    <submittedName>
        <fullName evidence="2">Uncharacterized protein</fullName>
    </submittedName>
</protein>
<accession>A0A9Q1BT69</accession>
<keyword evidence="3" id="KW-1185">Reference proteome</keyword>
<organism evidence="2 3">
    <name type="scientific">Holothuria leucospilota</name>
    <name type="common">Black long sea cucumber</name>
    <name type="synonym">Mertensiothuria leucospilota</name>
    <dbReference type="NCBI Taxonomy" id="206669"/>
    <lineage>
        <taxon>Eukaryota</taxon>
        <taxon>Metazoa</taxon>
        <taxon>Echinodermata</taxon>
        <taxon>Eleutherozoa</taxon>
        <taxon>Echinozoa</taxon>
        <taxon>Holothuroidea</taxon>
        <taxon>Aspidochirotacea</taxon>
        <taxon>Aspidochirotida</taxon>
        <taxon>Holothuriidae</taxon>
        <taxon>Holothuria</taxon>
    </lineage>
</organism>
<name>A0A9Q1BT69_HOLLE</name>
<dbReference type="EMBL" id="JAIZAY010000012">
    <property type="protein sequence ID" value="KAJ8032228.1"/>
    <property type="molecule type" value="Genomic_DNA"/>
</dbReference>